<feature type="domain" description="UvrD-like helicase C-terminal" evidence="17">
    <location>
        <begin position="461"/>
        <end position="750"/>
    </location>
</feature>
<dbReference type="CDD" id="cd17932">
    <property type="entry name" value="DEXQc_UvrD"/>
    <property type="match status" value="1"/>
</dbReference>
<keyword evidence="2 14" id="KW-0547">Nucleotide-binding</keyword>
<evidence type="ECO:0000256" key="2">
    <source>
        <dbReference type="ARBA" id="ARBA00022741"/>
    </source>
</evidence>
<dbReference type="InterPro" id="IPR014017">
    <property type="entry name" value="DNA_helicase_UvrD-like_C"/>
</dbReference>
<dbReference type="Gene3D" id="2.170.16.10">
    <property type="entry name" value="Hedgehog/Intein (Hint) domain"/>
    <property type="match status" value="1"/>
</dbReference>
<dbReference type="SUPFAM" id="SSF52540">
    <property type="entry name" value="P-loop containing nucleoside triphosphate hydrolases"/>
    <property type="match status" value="3"/>
</dbReference>
<dbReference type="GO" id="GO:0000725">
    <property type="term" value="P:recombinational repair"/>
    <property type="evidence" value="ECO:0007669"/>
    <property type="project" value="TreeGrafter"/>
</dbReference>
<dbReference type="InterPro" id="IPR036844">
    <property type="entry name" value="Hint_dom_sf"/>
</dbReference>
<dbReference type="RefSeq" id="WP_246232432.1">
    <property type="nucleotide sequence ID" value="NZ_CP053069.1"/>
</dbReference>
<evidence type="ECO:0000256" key="10">
    <source>
        <dbReference type="ARBA" id="ARBA00034617"/>
    </source>
</evidence>
<evidence type="ECO:0000259" key="16">
    <source>
        <dbReference type="PROSITE" id="PS51198"/>
    </source>
</evidence>
<dbReference type="Proteomes" id="UP000501534">
    <property type="component" value="Chromosome"/>
</dbReference>
<keyword evidence="8" id="KW-0238">DNA-binding</keyword>
<dbReference type="SMART" id="SM00306">
    <property type="entry name" value="HintN"/>
    <property type="match status" value="1"/>
</dbReference>
<dbReference type="Gene3D" id="1.10.486.10">
    <property type="entry name" value="PCRA, domain 4"/>
    <property type="match status" value="1"/>
</dbReference>
<evidence type="ECO:0000313" key="19">
    <source>
        <dbReference type="Proteomes" id="UP000501534"/>
    </source>
</evidence>
<dbReference type="EMBL" id="CP053069">
    <property type="protein sequence ID" value="QJR09115.1"/>
    <property type="molecule type" value="Genomic_DNA"/>
</dbReference>
<name>A0A6M4GPW5_9PROT</name>
<dbReference type="InterPro" id="IPR006141">
    <property type="entry name" value="Intein_N"/>
</dbReference>
<dbReference type="InterPro" id="IPR003586">
    <property type="entry name" value="Hint_dom_C"/>
</dbReference>
<dbReference type="CDD" id="cd00081">
    <property type="entry name" value="Hint"/>
    <property type="match status" value="1"/>
</dbReference>
<evidence type="ECO:0000313" key="18">
    <source>
        <dbReference type="EMBL" id="QJR09115.1"/>
    </source>
</evidence>
<evidence type="ECO:0000256" key="5">
    <source>
        <dbReference type="ARBA" id="ARBA00022813"/>
    </source>
</evidence>
<dbReference type="AlphaFoldDB" id="A0A6M4GPW5"/>
<dbReference type="KEGG" id="uru:DSM104443_00151"/>
<dbReference type="CDD" id="cd18807">
    <property type="entry name" value="SF1_C_UvrD"/>
    <property type="match status" value="1"/>
</dbReference>
<evidence type="ECO:0000259" key="17">
    <source>
        <dbReference type="PROSITE" id="PS51217"/>
    </source>
</evidence>
<dbReference type="GO" id="GO:0043138">
    <property type="term" value="F:3'-5' DNA helicase activity"/>
    <property type="evidence" value="ECO:0007669"/>
    <property type="project" value="UniProtKB-EC"/>
</dbReference>
<keyword evidence="9" id="KW-0413">Isomerase</keyword>
<gene>
    <name evidence="18" type="primary">rep</name>
    <name evidence="18" type="ORF">DSM104443_00151</name>
</gene>
<dbReference type="GO" id="GO:0016787">
    <property type="term" value="F:hydrolase activity"/>
    <property type="evidence" value="ECO:0007669"/>
    <property type="project" value="UniProtKB-UniRule"/>
</dbReference>
<dbReference type="PRINTS" id="PR00379">
    <property type="entry name" value="INTEIN"/>
</dbReference>
<evidence type="ECO:0000256" key="7">
    <source>
        <dbReference type="ARBA" id="ARBA00023000"/>
    </source>
</evidence>
<evidence type="ECO:0000256" key="3">
    <source>
        <dbReference type="ARBA" id="ARBA00022801"/>
    </source>
</evidence>
<feature type="region of interest" description="Disordered" evidence="15">
    <location>
        <begin position="846"/>
        <end position="873"/>
    </location>
</feature>
<dbReference type="Pfam" id="PF21196">
    <property type="entry name" value="PcrA_UvrD_tudor"/>
    <property type="match status" value="1"/>
</dbReference>
<dbReference type="InterPro" id="IPR000212">
    <property type="entry name" value="DNA_helicase_UvrD/REP"/>
</dbReference>
<keyword evidence="5" id="KW-0068">Autocatalytic cleavage</keyword>
<evidence type="ECO:0000256" key="14">
    <source>
        <dbReference type="PROSITE-ProRule" id="PRU00560"/>
    </source>
</evidence>
<sequence>MHALVSGLNPEQHQAVTLPRESALILAGAGSGKTRVLTTRIAYLVQTGQVSPAGILAVTFTNKAAREMLTRLSAMLPINTRGMWIGTFHGLCNRMLRAHFRDASLPQLFQILDSADQQALIKRLAKAQGVDEEKFPPRQLQNFINNCKEMGLRANAVEAGDDFTRRMVAFYADYDAQCNREGVVDFAELLLRTYELLTKHLNLLHHYQERFKYILVDEFQDTNKLQYKWIKLLAGTNGCVFAVGDDDQCLVEGTAVTMAGGEYKAIEDVRPGDRVMTCLAEGVMGVAKVVGVHASRARKDLVRITLRDGRTLTSTPEHAHFAGFVAVEETHDGFTVTRTARVRPGGPEMIIEQSIVPGLEEDEVELPFGQLLATQVVPGMSMLDEHGDFTVVQSVDRIAGRGRLVHDLDVEPTHNFVANGIVTHNSIYRFRGADVGNMNELVKDFGISSVVKLEQNYRSQGHILDAANAVIAQNKARLGKNLWTAEGKGEQLRVFAASNDLEEAQFVVDEVKQLHREGTNLSDMALLYRSNAQSRTLEHALFRAGISYKVYGGLRFFERQEVKHALAYLRLAGNGDDDTAFTRVVNFPTRGIGSRSIEQLQEMVERGVAPNLLKAARTGAIGGRSGSALGQFVAMIDGLTVASETLTLPELVEEILERSNLKNHYAAERDGQDRLENLTELGNAAALFAEEFEHGDTPAGEAAADVPPTGTHQQQVLAAFLSHASLEAGDHEATAGQDALQLMTVHSAKGLEFSAVFVSGLEEGLFPHDNSMNEDGGIEEERRLMYVAITRARKRLYITYAGSRMLHGQPRYGIVSRFIDEIPHELCKWIVLPEKKQFFTPQSSKWSGGYGGGHGSGERWSSGGGRAPQADPDRYATAPRAAFETKRPDAHPFAIGQNVSHAKFGEGVVLNFEGQGLDARVQVRFRNEGTKWLALQYAKLTPA</sequence>
<feature type="binding site" evidence="14">
    <location>
        <begin position="27"/>
        <end position="34"/>
    </location>
    <ligand>
        <name>ATP</name>
        <dbReference type="ChEBI" id="CHEBI:30616"/>
    </ligand>
</feature>
<evidence type="ECO:0000256" key="11">
    <source>
        <dbReference type="ARBA" id="ARBA00034808"/>
    </source>
</evidence>
<evidence type="ECO:0000256" key="9">
    <source>
        <dbReference type="ARBA" id="ARBA00023235"/>
    </source>
</evidence>
<dbReference type="NCBIfam" id="TIGR01443">
    <property type="entry name" value="intein_Cterm"/>
    <property type="match status" value="1"/>
</dbReference>
<dbReference type="GO" id="GO:0003677">
    <property type="term" value="F:DNA binding"/>
    <property type="evidence" value="ECO:0007669"/>
    <property type="project" value="UniProtKB-KW"/>
</dbReference>
<evidence type="ECO:0000256" key="1">
    <source>
        <dbReference type="ARBA" id="ARBA00009922"/>
    </source>
</evidence>
<dbReference type="Pfam" id="PF13361">
    <property type="entry name" value="UvrD_C"/>
    <property type="match status" value="2"/>
</dbReference>
<dbReference type="InterPro" id="IPR030934">
    <property type="entry name" value="Intein_C"/>
</dbReference>
<dbReference type="PROSITE" id="PS51198">
    <property type="entry name" value="UVRD_HELICASE_ATP_BIND"/>
    <property type="match status" value="1"/>
</dbReference>
<reference evidence="18 19" key="1">
    <citation type="submission" date="2020-04" db="EMBL/GenBank/DDBJ databases">
        <title>Usitatibacter rugosus gen. nov., sp. nov. and Usitatibacter palustris sp. nov., novel members of Usitatibacteraceae fam. nov. within the order Nitrosomonadales isolated from soil.</title>
        <authorList>
            <person name="Huber K.J."/>
            <person name="Neumann-Schaal M."/>
            <person name="Geppert A."/>
            <person name="Luckner M."/>
            <person name="Wanner G."/>
            <person name="Overmann J."/>
        </authorList>
    </citation>
    <scope>NUCLEOTIDE SEQUENCE [LARGE SCALE GENOMIC DNA]</scope>
    <source>
        <strain evidence="18 19">0125_3</strain>
    </source>
</reference>
<comment type="catalytic activity">
    <reaction evidence="10">
        <text>Couples ATP hydrolysis with the unwinding of duplex DNA by translocating in the 3'-5' direction.</text>
        <dbReference type="EC" id="5.6.2.4"/>
    </reaction>
</comment>
<dbReference type="GO" id="GO:0005524">
    <property type="term" value="F:ATP binding"/>
    <property type="evidence" value="ECO:0007669"/>
    <property type="project" value="UniProtKB-UniRule"/>
</dbReference>
<comment type="similarity">
    <text evidence="1">Belongs to the helicase family. UvrD subfamily.</text>
</comment>
<dbReference type="GO" id="GO:0033202">
    <property type="term" value="C:DNA helicase complex"/>
    <property type="evidence" value="ECO:0007669"/>
    <property type="project" value="TreeGrafter"/>
</dbReference>
<dbReference type="Gene3D" id="3.40.50.300">
    <property type="entry name" value="P-loop containing nucleotide triphosphate hydrolases"/>
    <property type="match status" value="2"/>
</dbReference>
<dbReference type="GO" id="GO:0005829">
    <property type="term" value="C:cytosol"/>
    <property type="evidence" value="ECO:0007669"/>
    <property type="project" value="TreeGrafter"/>
</dbReference>
<dbReference type="PROSITE" id="PS51217">
    <property type="entry name" value="UVRD_HELICASE_CTER"/>
    <property type="match status" value="1"/>
</dbReference>
<proteinExistence type="inferred from homology"/>
<dbReference type="InterPro" id="IPR006142">
    <property type="entry name" value="INTEIN"/>
</dbReference>
<dbReference type="PROSITE" id="PS50817">
    <property type="entry name" value="INTEIN_N_TER"/>
    <property type="match status" value="1"/>
</dbReference>
<evidence type="ECO:0000256" key="12">
    <source>
        <dbReference type="ARBA" id="ARBA00034923"/>
    </source>
</evidence>
<evidence type="ECO:0000256" key="13">
    <source>
        <dbReference type="ARBA" id="ARBA00048988"/>
    </source>
</evidence>
<dbReference type="PROSITE" id="PS50818">
    <property type="entry name" value="INTEIN_C_TER"/>
    <property type="match status" value="1"/>
</dbReference>
<evidence type="ECO:0000256" key="4">
    <source>
        <dbReference type="ARBA" id="ARBA00022806"/>
    </source>
</evidence>
<dbReference type="GO" id="GO:0016539">
    <property type="term" value="P:intein-mediated protein splicing"/>
    <property type="evidence" value="ECO:0007669"/>
    <property type="project" value="InterPro"/>
</dbReference>
<dbReference type="InterPro" id="IPR014016">
    <property type="entry name" value="UvrD-like_ATP-bd"/>
</dbReference>
<keyword evidence="6 14" id="KW-0067">ATP-binding</keyword>
<dbReference type="PANTHER" id="PTHR11070:SF2">
    <property type="entry name" value="ATP-DEPENDENT DNA HELICASE SRS2"/>
    <property type="match status" value="1"/>
</dbReference>
<dbReference type="EC" id="5.6.2.4" evidence="11"/>
<evidence type="ECO:0000256" key="15">
    <source>
        <dbReference type="SAM" id="MobiDB-lite"/>
    </source>
</evidence>
<dbReference type="InterPro" id="IPR013986">
    <property type="entry name" value="DExx_box_DNA_helicase_dom_sf"/>
</dbReference>
<dbReference type="Gene3D" id="1.10.10.160">
    <property type="match status" value="1"/>
</dbReference>
<dbReference type="SMART" id="SM00305">
    <property type="entry name" value="HintC"/>
    <property type="match status" value="1"/>
</dbReference>
<keyword evidence="4 14" id="KW-0347">Helicase</keyword>
<keyword evidence="19" id="KW-1185">Reference proteome</keyword>
<keyword evidence="7" id="KW-0651">Protein splicing</keyword>
<evidence type="ECO:0000256" key="6">
    <source>
        <dbReference type="ARBA" id="ARBA00022840"/>
    </source>
</evidence>
<protein>
    <recommendedName>
        <fullName evidence="11">DNA 3'-5' helicase</fullName>
        <ecNumber evidence="11">5.6.2.4</ecNumber>
    </recommendedName>
    <alternativeName>
        <fullName evidence="12">DNA 3'-5' helicase II</fullName>
    </alternativeName>
</protein>
<dbReference type="PANTHER" id="PTHR11070">
    <property type="entry name" value="UVRD / RECB / PCRA DNA HELICASE FAMILY MEMBER"/>
    <property type="match status" value="1"/>
</dbReference>
<comment type="catalytic activity">
    <reaction evidence="13">
        <text>ATP + H2O = ADP + phosphate + H(+)</text>
        <dbReference type="Rhea" id="RHEA:13065"/>
        <dbReference type="ChEBI" id="CHEBI:15377"/>
        <dbReference type="ChEBI" id="CHEBI:15378"/>
        <dbReference type="ChEBI" id="CHEBI:30616"/>
        <dbReference type="ChEBI" id="CHEBI:43474"/>
        <dbReference type="ChEBI" id="CHEBI:456216"/>
        <dbReference type="EC" id="5.6.2.4"/>
    </reaction>
</comment>
<keyword evidence="3 14" id="KW-0378">Hydrolase</keyword>
<dbReference type="SUPFAM" id="SSF51294">
    <property type="entry name" value="Hedgehog/intein (Hint) domain"/>
    <property type="match status" value="1"/>
</dbReference>
<dbReference type="InterPro" id="IPR003587">
    <property type="entry name" value="Hint_dom_N"/>
</dbReference>
<dbReference type="Pfam" id="PF00580">
    <property type="entry name" value="UvrD-helicase"/>
    <property type="match status" value="1"/>
</dbReference>
<accession>A0A6M4GPW5</accession>
<dbReference type="InterPro" id="IPR027417">
    <property type="entry name" value="P-loop_NTPase"/>
</dbReference>
<evidence type="ECO:0000256" key="8">
    <source>
        <dbReference type="ARBA" id="ARBA00023125"/>
    </source>
</evidence>
<feature type="domain" description="UvrD-like helicase ATP-binding" evidence="16">
    <location>
        <begin position="6"/>
        <end position="460"/>
    </location>
</feature>
<organism evidence="18 19">
    <name type="scientific">Usitatibacter rugosus</name>
    <dbReference type="NCBI Taxonomy" id="2732067"/>
    <lineage>
        <taxon>Bacteria</taxon>
        <taxon>Pseudomonadati</taxon>
        <taxon>Pseudomonadota</taxon>
        <taxon>Betaproteobacteria</taxon>
        <taxon>Nitrosomonadales</taxon>
        <taxon>Usitatibacteraceae</taxon>
        <taxon>Usitatibacter</taxon>
    </lineage>
</organism>